<evidence type="ECO:0000313" key="2">
    <source>
        <dbReference type="Proteomes" id="UP000533905"/>
    </source>
</evidence>
<proteinExistence type="predicted"/>
<gene>
    <name evidence="1" type="ORF">HGB41_02995</name>
</gene>
<evidence type="ECO:0000313" key="1">
    <source>
        <dbReference type="EMBL" id="NNG21975.1"/>
    </source>
</evidence>
<reference evidence="1 2" key="1">
    <citation type="submission" date="2020-04" db="EMBL/GenBank/DDBJ databases">
        <title>Massilia sp. nov., a cold adapted bacteria isolated from Arctic soil.</title>
        <authorList>
            <person name="Son J."/>
            <person name="Ka J.-O."/>
        </authorList>
    </citation>
    <scope>NUCLEOTIDE SEQUENCE [LARGE SCALE GENOMIC DNA]</scope>
    <source>
        <strain evidence="1 2">ML15P13</strain>
    </source>
</reference>
<protein>
    <submittedName>
        <fullName evidence="1">Uncharacterized protein</fullName>
    </submittedName>
</protein>
<name>A0A7Y2JVU1_9BURK</name>
<sequence>MDDLRRDVMTAIMCQEDKAVKHQKAMIAFAGSLLMSRIGRESVLNESWTGIDQDSRLGDLKR</sequence>
<dbReference type="RefSeq" id="WP_171080932.1">
    <property type="nucleotide sequence ID" value="NZ_JABAIV010000001.1"/>
</dbReference>
<comment type="caution">
    <text evidence="1">The sequence shown here is derived from an EMBL/GenBank/DDBJ whole genome shotgun (WGS) entry which is preliminary data.</text>
</comment>
<accession>A0A7Y2JVU1</accession>
<organism evidence="1 2">
    <name type="scientific">Telluria aromaticivorans</name>
    <dbReference type="NCBI Taxonomy" id="2725995"/>
    <lineage>
        <taxon>Bacteria</taxon>
        <taxon>Pseudomonadati</taxon>
        <taxon>Pseudomonadota</taxon>
        <taxon>Betaproteobacteria</taxon>
        <taxon>Burkholderiales</taxon>
        <taxon>Oxalobacteraceae</taxon>
        <taxon>Telluria group</taxon>
        <taxon>Telluria</taxon>
    </lineage>
</organism>
<dbReference type="AlphaFoldDB" id="A0A7Y2JVU1"/>
<keyword evidence="2" id="KW-1185">Reference proteome</keyword>
<dbReference type="Proteomes" id="UP000533905">
    <property type="component" value="Unassembled WGS sequence"/>
</dbReference>
<dbReference type="EMBL" id="JABAIV010000001">
    <property type="protein sequence ID" value="NNG21975.1"/>
    <property type="molecule type" value="Genomic_DNA"/>
</dbReference>